<dbReference type="Pfam" id="PF06719">
    <property type="entry name" value="AraC_N"/>
    <property type="match status" value="1"/>
</dbReference>
<evidence type="ECO:0000256" key="3">
    <source>
        <dbReference type="ARBA" id="ARBA00023163"/>
    </source>
</evidence>
<keyword evidence="4" id="KW-0472">Membrane</keyword>
<dbReference type="InterPro" id="IPR018060">
    <property type="entry name" value="HTH_AraC"/>
</dbReference>
<dbReference type="KEGG" id="pman:OU5_4620"/>
<evidence type="ECO:0000313" key="6">
    <source>
        <dbReference type="EMBL" id="AHZ71699.1"/>
    </source>
</evidence>
<keyword evidence="3" id="KW-0804">Transcription</keyword>
<proteinExistence type="predicted"/>
<dbReference type="InterPro" id="IPR018062">
    <property type="entry name" value="HTH_AraC-typ_CS"/>
</dbReference>
<dbReference type="SMART" id="SM00342">
    <property type="entry name" value="HTH_ARAC"/>
    <property type="match status" value="1"/>
</dbReference>
<dbReference type="PANTHER" id="PTHR43436:SF1">
    <property type="entry name" value="TRANSCRIPTIONAL REGULATORY PROTEIN"/>
    <property type="match status" value="1"/>
</dbReference>
<feature type="domain" description="HTH araC/xylS-type" evidence="5">
    <location>
        <begin position="234"/>
        <end position="332"/>
    </location>
</feature>
<reference evidence="6 7" key="1">
    <citation type="journal article" date="2012" name="J. Bacteriol.">
        <title>Genome sequence of cold-adapted Pseudomonas mandelii strain JR-1.</title>
        <authorList>
            <person name="Jang S.H."/>
            <person name="Kim J."/>
            <person name="Kim J."/>
            <person name="Hong S."/>
            <person name="Lee C."/>
        </authorList>
    </citation>
    <scope>NUCLEOTIDE SEQUENCE [LARGE SCALE GENOMIC DNA]</scope>
    <source>
        <strain evidence="6 7">JR-1</strain>
    </source>
</reference>
<protein>
    <submittedName>
        <fullName evidence="6">Putative AraC family transcriptional regulator</fullName>
    </submittedName>
</protein>
<dbReference type="GO" id="GO:0043565">
    <property type="term" value="F:sequence-specific DNA binding"/>
    <property type="evidence" value="ECO:0007669"/>
    <property type="project" value="InterPro"/>
</dbReference>
<accession>A0A024EFI7</accession>
<dbReference type="PANTHER" id="PTHR43436">
    <property type="entry name" value="ARAC-FAMILY TRANSCRIPTIONAL REGULATOR"/>
    <property type="match status" value="1"/>
</dbReference>
<organism evidence="6 7">
    <name type="scientific">Pseudomonas mandelii JR-1</name>
    <dbReference type="NCBI Taxonomy" id="1147786"/>
    <lineage>
        <taxon>Bacteria</taxon>
        <taxon>Pseudomonadati</taxon>
        <taxon>Pseudomonadota</taxon>
        <taxon>Gammaproteobacteria</taxon>
        <taxon>Pseudomonadales</taxon>
        <taxon>Pseudomonadaceae</taxon>
        <taxon>Pseudomonas</taxon>
    </lineage>
</organism>
<dbReference type="GO" id="GO:0003700">
    <property type="term" value="F:DNA-binding transcription factor activity"/>
    <property type="evidence" value="ECO:0007669"/>
    <property type="project" value="InterPro"/>
</dbReference>
<dbReference type="Gene3D" id="1.10.10.60">
    <property type="entry name" value="Homeodomain-like"/>
    <property type="match status" value="2"/>
</dbReference>
<dbReference type="InterPro" id="IPR009057">
    <property type="entry name" value="Homeodomain-like_sf"/>
</dbReference>
<evidence type="ECO:0000256" key="1">
    <source>
        <dbReference type="ARBA" id="ARBA00023015"/>
    </source>
</evidence>
<evidence type="ECO:0000313" key="7">
    <source>
        <dbReference type="Proteomes" id="UP000026913"/>
    </source>
</evidence>
<keyword evidence="1" id="KW-0805">Transcription regulation</keyword>
<dbReference type="EMBL" id="CP005960">
    <property type="protein sequence ID" value="AHZ71699.1"/>
    <property type="molecule type" value="Genomic_DNA"/>
</dbReference>
<gene>
    <name evidence="6" type="ORF">OU5_4620</name>
</gene>
<dbReference type="AlphaFoldDB" id="A0A024EFI7"/>
<sequence>MFLCGSYVPPQYLPWSPGSYLFLLETCLFLLFACTAAGSAGSMPSMNNQLNELRSLAAKAENRRTETGIPRVAMVQGKIPEHMLAAVYDPMINVILQGSKSMTVGDRTLRYDPATYFVMSIDLPAVGSVHPSVSGEPYLAVSLTLDPTVLSTLFADLPKPVGRVEHNLGFSVAPVTTDLMDAWVRMLRLMGDPDAIAALAPVYEREIIFRVLQGPHGWMLREIAAPDTAMARVNMAIQWIRRDFAEPIGVERLAERASMSVSAFHRHFKAVTNLSPLQYQKRVRLLQARTLMVANAKSVMAAAFEVGYESATQFSRDYARVFGLPPAQDAGRILGDTRAIRP</sequence>
<evidence type="ECO:0000259" key="5">
    <source>
        <dbReference type="PROSITE" id="PS01124"/>
    </source>
</evidence>
<dbReference type="PROSITE" id="PS01124">
    <property type="entry name" value="HTH_ARAC_FAMILY_2"/>
    <property type="match status" value="1"/>
</dbReference>
<name>A0A024EFI7_9PSED</name>
<evidence type="ECO:0000256" key="2">
    <source>
        <dbReference type="ARBA" id="ARBA00023125"/>
    </source>
</evidence>
<dbReference type="Pfam" id="PF12833">
    <property type="entry name" value="HTH_18"/>
    <property type="match status" value="1"/>
</dbReference>
<dbReference type="InterPro" id="IPR009594">
    <property type="entry name" value="Tscrpt_reg_HTH_AraC_N"/>
</dbReference>
<keyword evidence="4" id="KW-0812">Transmembrane</keyword>
<dbReference type="SUPFAM" id="SSF46689">
    <property type="entry name" value="Homeodomain-like"/>
    <property type="match status" value="2"/>
</dbReference>
<feature type="transmembrane region" description="Helical" evidence="4">
    <location>
        <begin position="20"/>
        <end position="40"/>
    </location>
</feature>
<dbReference type="Proteomes" id="UP000026913">
    <property type="component" value="Chromosome"/>
</dbReference>
<evidence type="ECO:0000256" key="4">
    <source>
        <dbReference type="SAM" id="Phobius"/>
    </source>
</evidence>
<keyword evidence="4" id="KW-1133">Transmembrane helix</keyword>
<keyword evidence="2" id="KW-0238">DNA-binding</keyword>
<dbReference type="HOGENOM" id="CLU_000445_100_2_6"/>
<dbReference type="GO" id="GO:0009893">
    <property type="term" value="P:positive regulation of metabolic process"/>
    <property type="evidence" value="ECO:0007669"/>
    <property type="project" value="UniProtKB-ARBA"/>
</dbReference>
<dbReference type="PROSITE" id="PS00041">
    <property type="entry name" value="HTH_ARAC_FAMILY_1"/>
    <property type="match status" value="1"/>
</dbReference>